<comment type="caution">
    <text evidence="2">The sequence shown here is derived from an EMBL/GenBank/DDBJ whole genome shotgun (WGS) entry which is preliminary data.</text>
</comment>
<gene>
    <name evidence="2" type="ORF">ACFFJ3_23425</name>
</gene>
<keyword evidence="3" id="KW-1185">Reference proteome</keyword>
<dbReference type="Pfam" id="PF02643">
    <property type="entry name" value="DUF192"/>
    <property type="match status" value="1"/>
</dbReference>
<dbReference type="PANTHER" id="PTHR37953">
    <property type="entry name" value="UPF0127 PROTEIN MJ1496"/>
    <property type="match status" value="1"/>
</dbReference>
<evidence type="ECO:0000313" key="2">
    <source>
        <dbReference type="EMBL" id="MFC0229411.1"/>
    </source>
</evidence>
<dbReference type="Proteomes" id="UP001589792">
    <property type="component" value="Unassembled WGS sequence"/>
</dbReference>
<accession>A0ABV6EK85</accession>
<protein>
    <submittedName>
        <fullName evidence="2">DUF192 domain-containing protein</fullName>
    </submittedName>
</protein>
<sequence length="157" mass="17510">MNYRNGTVRTRSLSVALAFTVAFSIGSHQARATQSAEKCDLHFSNGITLAGVPVVRTIEQQAKGLSKRDNVGPGMLFSWDKAEPRIFWMRDTYVPLSIGFFDHSGRLFAVEDMQPETDDRHYSIQPALDALELARGEFQKYGLKVGVRLTARTCVAQ</sequence>
<dbReference type="InterPro" id="IPR038695">
    <property type="entry name" value="Saro_0823-like_sf"/>
</dbReference>
<proteinExistence type="predicted"/>
<dbReference type="InterPro" id="IPR003795">
    <property type="entry name" value="DUF192"/>
</dbReference>
<keyword evidence="1" id="KW-0732">Signal</keyword>
<evidence type="ECO:0000256" key="1">
    <source>
        <dbReference type="SAM" id="SignalP"/>
    </source>
</evidence>
<dbReference type="EMBL" id="JBHLXG010000038">
    <property type="protein sequence ID" value="MFC0229411.1"/>
    <property type="molecule type" value="Genomic_DNA"/>
</dbReference>
<dbReference type="RefSeq" id="WP_380680609.1">
    <property type="nucleotide sequence ID" value="NZ_CP173186.1"/>
</dbReference>
<feature type="signal peptide" evidence="1">
    <location>
        <begin position="1"/>
        <end position="32"/>
    </location>
</feature>
<dbReference type="PANTHER" id="PTHR37953:SF1">
    <property type="entry name" value="UPF0127 PROTEIN MJ1496"/>
    <property type="match status" value="1"/>
</dbReference>
<reference evidence="2 3" key="1">
    <citation type="submission" date="2024-09" db="EMBL/GenBank/DDBJ databases">
        <authorList>
            <person name="Sun Q."/>
            <person name="Mori K."/>
        </authorList>
    </citation>
    <scope>NUCLEOTIDE SEQUENCE [LARGE SCALE GENOMIC DNA]</scope>
    <source>
        <strain evidence="2 3">CCM 8626</strain>
    </source>
</reference>
<organism evidence="2 3">
    <name type="scientific">Serratia aquatilis</name>
    <dbReference type="NCBI Taxonomy" id="1737515"/>
    <lineage>
        <taxon>Bacteria</taxon>
        <taxon>Pseudomonadati</taxon>
        <taxon>Pseudomonadota</taxon>
        <taxon>Gammaproteobacteria</taxon>
        <taxon>Enterobacterales</taxon>
        <taxon>Yersiniaceae</taxon>
        <taxon>Serratia</taxon>
    </lineage>
</organism>
<name>A0ABV6EK85_9GAMM</name>
<evidence type="ECO:0000313" key="3">
    <source>
        <dbReference type="Proteomes" id="UP001589792"/>
    </source>
</evidence>
<feature type="chain" id="PRO_5045455144" evidence="1">
    <location>
        <begin position="33"/>
        <end position="157"/>
    </location>
</feature>
<dbReference type="Gene3D" id="2.60.120.1140">
    <property type="entry name" value="Protein of unknown function DUF192"/>
    <property type="match status" value="1"/>
</dbReference>